<keyword evidence="2" id="KW-0441">Lipid A biosynthesis</keyword>
<sequence>MVGLLDIAPAVETVTVGDLDVPVYGVSVHGIADLLGRFPELRELVLGKSVDVDPTAKLGPDVAVAQFATVGAGVEVGEGSVLYPGVYVAPGCRLGRGCVLHPNVVLYEGTILGDRVTIHAGSVVGEDGFGYATHAGVHEKIPHSGHVELGDDVEIGACCTIDRASLGTTVIGAGTKLSNLVAIGHGTKIGRGCLLVAQVGIAGSTTIGDYCSFAGQAGVVGHITIGDGVRVGAQAGVTGDIEPGLEVLGSPAIPLADARRVVLATTRLPQLRDQVKKLNRELKVLRDRL</sequence>
<reference evidence="7" key="1">
    <citation type="journal article" date="2015" name="Nature">
        <title>Complex archaea that bridge the gap between prokaryotes and eukaryotes.</title>
        <authorList>
            <person name="Spang A."/>
            <person name="Saw J.H."/>
            <person name="Jorgensen S.L."/>
            <person name="Zaremba-Niedzwiedzka K."/>
            <person name="Martijn J."/>
            <person name="Lind A.E."/>
            <person name="van Eijk R."/>
            <person name="Schleper C."/>
            <person name="Guy L."/>
            <person name="Ettema T.J."/>
        </authorList>
    </citation>
    <scope>NUCLEOTIDE SEQUENCE</scope>
</reference>
<name>A0A0F8XG56_9ZZZZ</name>
<evidence type="ECO:0000256" key="2">
    <source>
        <dbReference type="ARBA" id="ARBA00022556"/>
    </source>
</evidence>
<dbReference type="InterPro" id="IPR007691">
    <property type="entry name" value="LpxD"/>
</dbReference>
<keyword evidence="1" id="KW-0444">Lipid biosynthesis</keyword>
<proteinExistence type="predicted"/>
<evidence type="ECO:0000256" key="6">
    <source>
        <dbReference type="SAM" id="Coils"/>
    </source>
</evidence>
<keyword evidence="4" id="KW-0443">Lipid metabolism</keyword>
<keyword evidence="5" id="KW-0012">Acyltransferase</keyword>
<dbReference type="Gene3D" id="2.160.10.10">
    <property type="entry name" value="Hexapeptide repeat proteins"/>
    <property type="match status" value="1"/>
</dbReference>
<dbReference type="EMBL" id="LAZR01063211">
    <property type="protein sequence ID" value="KKK59950.1"/>
    <property type="molecule type" value="Genomic_DNA"/>
</dbReference>
<dbReference type="NCBIfam" id="TIGR01853">
    <property type="entry name" value="lipid_A_lpxD"/>
    <property type="match status" value="1"/>
</dbReference>
<dbReference type="GO" id="GO:0016020">
    <property type="term" value="C:membrane"/>
    <property type="evidence" value="ECO:0007669"/>
    <property type="project" value="GOC"/>
</dbReference>
<dbReference type="InterPro" id="IPR018357">
    <property type="entry name" value="Hexapep_transf_CS"/>
</dbReference>
<dbReference type="InterPro" id="IPR011004">
    <property type="entry name" value="Trimer_LpxA-like_sf"/>
</dbReference>
<evidence type="ECO:0000256" key="4">
    <source>
        <dbReference type="ARBA" id="ARBA00023098"/>
    </source>
</evidence>
<evidence type="ECO:0000256" key="3">
    <source>
        <dbReference type="ARBA" id="ARBA00022679"/>
    </source>
</evidence>
<protein>
    <recommendedName>
        <fullName evidence="8">UDP-3-O-[3-hydroxymyristoyl] glucosamine N-acyltransferase non-repeat region domain-containing protein</fullName>
    </recommendedName>
</protein>
<dbReference type="GO" id="GO:0009245">
    <property type="term" value="P:lipid A biosynthetic process"/>
    <property type="evidence" value="ECO:0007669"/>
    <property type="project" value="UniProtKB-KW"/>
</dbReference>
<dbReference type="PANTHER" id="PTHR43378:SF2">
    <property type="entry name" value="UDP-3-O-ACYLGLUCOSAMINE N-ACYLTRANSFERASE 1, MITOCHONDRIAL-RELATED"/>
    <property type="match status" value="1"/>
</dbReference>
<dbReference type="NCBIfam" id="NF002060">
    <property type="entry name" value="PRK00892.1"/>
    <property type="match status" value="1"/>
</dbReference>
<feature type="coiled-coil region" evidence="6">
    <location>
        <begin position="261"/>
        <end position="288"/>
    </location>
</feature>
<dbReference type="InterPro" id="IPR001451">
    <property type="entry name" value="Hexapep"/>
</dbReference>
<dbReference type="PROSITE" id="PS00101">
    <property type="entry name" value="HEXAPEP_TRANSFERASES"/>
    <property type="match status" value="1"/>
</dbReference>
<keyword evidence="6" id="KW-0175">Coiled coil</keyword>
<dbReference type="Pfam" id="PF00132">
    <property type="entry name" value="Hexapep"/>
    <property type="match status" value="1"/>
</dbReference>
<evidence type="ECO:0000313" key="7">
    <source>
        <dbReference type="EMBL" id="KKK59950.1"/>
    </source>
</evidence>
<comment type="caution">
    <text evidence="7">The sequence shown here is derived from an EMBL/GenBank/DDBJ whole genome shotgun (WGS) entry which is preliminary data.</text>
</comment>
<gene>
    <name evidence="7" type="ORF">LCGC14_3029230</name>
</gene>
<dbReference type="AlphaFoldDB" id="A0A0F8XG56"/>
<dbReference type="SUPFAM" id="SSF51161">
    <property type="entry name" value="Trimeric LpxA-like enzymes"/>
    <property type="match status" value="1"/>
</dbReference>
<dbReference type="CDD" id="cd03352">
    <property type="entry name" value="LbH_LpxD"/>
    <property type="match status" value="1"/>
</dbReference>
<evidence type="ECO:0000256" key="1">
    <source>
        <dbReference type="ARBA" id="ARBA00022516"/>
    </source>
</evidence>
<keyword evidence="3" id="KW-0808">Transferase</keyword>
<evidence type="ECO:0000256" key="5">
    <source>
        <dbReference type="ARBA" id="ARBA00023315"/>
    </source>
</evidence>
<evidence type="ECO:0008006" key="8">
    <source>
        <dbReference type="Google" id="ProtNLM"/>
    </source>
</evidence>
<dbReference type="PANTHER" id="PTHR43378">
    <property type="entry name" value="UDP-3-O-ACYLGLUCOSAMINE N-ACYLTRANSFERASE"/>
    <property type="match status" value="1"/>
</dbReference>
<accession>A0A0F8XG56</accession>
<organism evidence="7">
    <name type="scientific">marine sediment metagenome</name>
    <dbReference type="NCBI Taxonomy" id="412755"/>
    <lineage>
        <taxon>unclassified sequences</taxon>
        <taxon>metagenomes</taxon>
        <taxon>ecological metagenomes</taxon>
    </lineage>
</organism>
<dbReference type="GO" id="GO:0016410">
    <property type="term" value="F:N-acyltransferase activity"/>
    <property type="evidence" value="ECO:0007669"/>
    <property type="project" value="InterPro"/>
</dbReference>
<feature type="non-terminal residue" evidence="7">
    <location>
        <position position="289"/>
    </location>
</feature>